<evidence type="ECO:0000313" key="3">
    <source>
        <dbReference type="Proteomes" id="UP000788262"/>
    </source>
</evidence>
<gene>
    <name evidence="2" type="ORF">JS756_00940</name>
</gene>
<dbReference type="EMBL" id="JAFFZS010000001">
    <property type="protein sequence ID" value="MBN0042699.1"/>
    <property type="molecule type" value="Genomic_DNA"/>
</dbReference>
<evidence type="ECO:0000313" key="2">
    <source>
        <dbReference type="EMBL" id="MBN0042699.1"/>
    </source>
</evidence>
<dbReference type="Proteomes" id="UP000788262">
    <property type="component" value="Unassembled WGS sequence"/>
</dbReference>
<accession>A0ABS2VHY4</accession>
<organism evidence="2 3">
    <name type="scientific">Streptomyces actuosus</name>
    <dbReference type="NCBI Taxonomy" id="1885"/>
    <lineage>
        <taxon>Bacteria</taxon>
        <taxon>Bacillati</taxon>
        <taxon>Actinomycetota</taxon>
        <taxon>Actinomycetes</taxon>
        <taxon>Kitasatosporales</taxon>
        <taxon>Streptomycetaceae</taxon>
        <taxon>Streptomyces</taxon>
    </lineage>
</organism>
<reference evidence="2 3" key="1">
    <citation type="submission" date="2021-02" db="EMBL/GenBank/DDBJ databases">
        <title>Whole genome sequencing of Streptomyces actuosus VRA1.</title>
        <authorList>
            <person name="Sen G."/>
            <person name="Sen A."/>
        </authorList>
    </citation>
    <scope>NUCLEOTIDE SEQUENCE [LARGE SCALE GENOMIC DNA]</scope>
    <source>
        <strain evidence="2 3">VRA1</strain>
    </source>
</reference>
<comment type="caution">
    <text evidence="2">The sequence shown here is derived from an EMBL/GenBank/DDBJ whole genome shotgun (WGS) entry which is preliminary data.</text>
</comment>
<protein>
    <submittedName>
        <fullName evidence="2">Uncharacterized protein</fullName>
    </submittedName>
</protein>
<keyword evidence="3" id="KW-1185">Reference proteome</keyword>
<dbReference type="RefSeq" id="WP_205380930.1">
    <property type="nucleotide sequence ID" value="NZ_JAFFZS010000001.1"/>
</dbReference>
<sequence>MRRRQSSQRICVEHADAAVRQRRVLQRYTGSHEDYAVTHQAIASSVPDRSARRPTRRKPTTELVLARQAAC</sequence>
<proteinExistence type="predicted"/>
<feature type="region of interest" description="Disordered" evidence="1">
    <location>
        <begin position="44"/>
        <end position="71"/>
    </location>
</feature>
<name>A0ABS2VHY4_STRAS</name>
<evidence type="ECO:0000256" key="1">
    <source>
        <dbReference type="SAM" id="MobiDB-lite"/>
    </source>
</evidence>